<comment type="caution">
    <text evidence="2">The sequence shown here is derived from an EMBL/GenBank/DDBJ whole genome shotgun (WGS) entry which is preliminary data.</text>
</comment>
<protein>
    <recommendedName>
        <fullName evidence="1">BHLH domain-containing protein</fullName>
    </recommendedName>
</protein>
<evidence type="ECO:0000313" key="2">
    <source>
        <dbReference type="EMBL" id="CAH3175199.1"/>
    </source>
</evidence>
<reference evidence="2 3" key="1">
    <citation type="submission" date="2022-05" db="EMBL/GenBank/DDBJ databases">
        <authorList>
            <consortium name="Genoscope - CEA"/>
            <person name="William W."/>
        </authorList>
    </citation>
    <scope>NUCLEOTIDE SEQUENCE [LARGE SCALE GENOMIC DNA]</scope>
</reference>
<evidence type="ECO:0000313" key="3">
    <source>
        <dbReference type="Proteomes" id="UP001159427"/>
    </source>
</evidence>
<dbReference type="SUPFAM" id="SSF47459">
    <property type="entry name" value="HLH, helix-loop-helix DNA-binding domain"/>
    <property type="match status" value="1"/>
</dbReference>
<sequence length="190" mass="21799">MLGSFLLQVNKSLQDRLRRDRISRSVEELRDLVLGPSGVHAKIGKEDILKLTVQYIRNVRRKELMGIATENKISEETENNRDTDLKKAGNEFKTKQNAFWTEERIETAECNAVSTTEGGSDKTKAPCHENVNSLQMSPIQTHEGVFQPLMLRDTPSMIHPNIITHKRVPFRVIDCNSKQATCKQTIWRPW</sequence>
<gene>
    <name evidence="2" type="ORF">PEVE_00009944</name>
</gene>
<evidence type="ECO:0000259" key="1">
    <source>
        <dbReference type="PROSITE" id="PS50888"/>
    </source>
</evidence>
<dbReference type="Gene3D" id="4.10.280.10">
    <property type="entry name" value="Helix-loop-helix DNA-binding domain"/>
    <property type="match status" value="1"/>
</dbReference>
<dbReference type="Proteomes" id="UP001159427">
    <property type="component" value="Unassembled WGS sequence"/>
</dbReference>
<dbReference type="SMART" id="SM00353">
    <property type="entry name" value="HLH"/>
    <property type="match status" value="1"/>
</dbReference>
<keyword evidence="3" id="KW-1185">Reference proteome</keyword>
<dbReference type="Pfam" id="PF00010">
    <property type="entry name" value="HLH"/>
    <property type="match status" value="1"/>
</dbReference>
<accession>A0ABN8R7K5</accession>
<feature type="domain" description="BHLH" evidence="1">
    <location>
        <begin position="6"/>
        <end position="59"/>
    </location>
</feature>
<proteinExistence type="predicted"/>
<dbReference type="InterPro" id="IPR011598">
    <property type="entry name" value="bHLH_dom"/>
</dbReference>
<dbReference type="EMBL" id="CALNXI010001697">
    <property type="protein sequence ID" value="CAH3175199.1"/>
    <property type="molecule type" value="Genomic_DNA"/>
</dbReference>
<name>A0ABN8R7K5_9CNID</name>
<dbReference type="PROSITE" id="PS50888">
    <property type="entry name" value="BHLH"/>
    <property type="match status" value="1"/>
</dbReference>
<dbReference type="InterPro" id="IPR036638">
    <property type="entry name" value="HLH_DNA-bd_sf"/>
</dbReference>
<organism evidence="2 3">
    <name type="scientific">Porites evermanni</name>
    <dbReference type="NCBI Taxonomy" id="104178"/>
    <lineage>
        <taxon>Eukaryota</taxon>
        <taxon>Metazoa</taxon>
        <taxon>Cnidaria</taxon>
        <taxon>Anthozoa</taxon>
        <taxon>Hexacorallia</taxon>
        <taxon>Scleractinia</taxon>
        <taxon>Fungiina</taxon>
        <taxon>Poritidae</taxon>
        <taxon>Porites</taxon>
    </lineage>
</organism>